<evidence type="ECO:0000313" key="3">
    <source>
        <dbReference type="Proteomes" id="UP000255165"/>
    </source>
</evidence>
<name>A0A370P2N5_9BURK</name>
<dbReference type="AlphaFoldDB" id="A0A370P2N5"/>
<evidence type="ECO:0000256" key="1">
    <source>
        <dbReference type="SAM" id="Phobius"/>
    </source>
</evidence>
<organism evidence="2 3">
    <name type="scientific">Cupriavidus lacunae</name>
    <dbReference type="NCBI Taxonomy" id="2666307"/>
    <lineage>
        <taxon>Bacteria</taxon>
        <taxon>Pseudomonadati</taxon>
        <taxon>Pseudomonadota</taxon>
        <taxon>Betaproteobacteria</taxon>
        <taxon>Burkholderiales</taxon>
        <taxon>Burkholderiaceae</taxon>
        <taxon>Cupriavidus</taxon>
    </lineage>
</organism>
<protein>
    <recommendedName>
        <fullName evidence="4">Polysaccharide chain length determinant N-terminal domain-containing protein</fullName>
    </recommendedName>
</protein>
<sequence>MASENLNVSRDGWRPSSSAIKQIICTGVIGGLCGLAIFHFTPPRWTAKMTVQVGQISNPDGNSVSSRLIENQLTAADRYNLPSSRLKVLNEMGLPPADTDDKASRLIFNSLLGTPAKSPNLLTLQVTAYSRQQAMTALETSFKLLATEHRKLFDPAIGRMNGDLSAISDKLKSAERDYTNSFAWLESNAKQSNDANGRTRELQLTNMTMLADKQVIELRQRSSQLQDALDPTRSFPTRILGDIFAPMRPSTPGWLTYFAGGIVFGIALGSLVIVARKTTRN</sequence>
<proteinExistence type="predicted"/>
<keyword evidence="3" id="KW-1185">Reference proteome</keyword>
<reference evidence="2 3" key="1">
    <citation type="submission" date="2018-06" db="EMBL/GenBank/DDBJ databases">
        <authorList>
            <person name="Feng T."/>
            <person name="Jeon C.O."/>
        </authorList>
    </citation>
    <scope>NUCLEOTIDE SEQUENCE [LARGE SCALE GENOMIC DNA]</scope>
    <source>
        <strain evidence="2 3">S23</strain>
    </source>
</reference>
<dbReference type="EMBL" id="QKWJ01000001">
    <property type="protein sequence ID" value="RDK12124.1"/>
    <property type="molecule type" value="Genomic_DNA"/>
</dbReference>
<keyword evidence="1" id="KW-0812">Transmembrane</keyword>
<feature type="transmembrane region" description="Helical" evidence="1">
    <location>
        <begin position="254"/>
        <end position="275"/>
    </location>
</feature>
<dbReference type="Proteomes" id="UP000255165">
    <property type="component" value="Unassembled WGS sequence"/>
</dbReference>
<accession>A0A370P2N5</accession>
<comment type="caution">
    <text evidence="2">The sequence shown here is derived from an EMBL/GenBank/DDBJ whole genome shotgun (WGS) entry which is preliminary data.</text>
</comment>
<keyword evidence="1" id="KW-0472">Membrane</keyword>
<keyword evidence="1" id="KW-1133">Transmembrane helix</keyword>
<gene>
    <name evidence="2" type="ORF">DN412_00820</name>
</gene>
<evidence type="ECO:0008006" key="4">
    <source>
        <dbReference type="Google" id="ProtNLM"/>
    </source>
</evidence>
<evidence type="ECO:0000313" key="2">
    <source>
        <dbReference type="EMBL" id="RDK12124.1"/>
    </source>
</evidence>